<accession>A0A402CVB6</accession>
<name>A0A402CVB6_9BACT</name>
<proteinExistence type="predicted"/>
<evidence type="ECO:0000256" key="1">
    <source>
        <dbReference type="SAM" id="MobiDB-lite"/>
    </source>
</evidence>
<organism evidence="2 3">
    <name type="scientific">Capsulimonas corticalis</name>
    <dbReference type="NCBI Taxonomy" id="2219043"/>
    <lineage>
        <taxon>Bacteria</taxon>
        <taxon>Bacillati</taxon>
        <taxon>Armatimonadota</taxon>
        <taxon>Armatimonadia</taxon>
        <taxon>Capsulimonadales</taxon>
        <taxon>Capsulimonadaceae</taxon>
        <taxon>Capsulimonas</taxon>
    </lineage>
</organism>
<feature type="region of interest" description="Disordered" evidence="1">
    <location>
        <begin position="46"/>
        <end position="65"/>
    </location>
</feature>
<protein>
    <submittedName>
        <fullName evidence="2">Uncharacterized protein</fullName>
    </submittedName>
</protein>
<feature type="compositionally biased region" description="Basic and acidic residues" evidence="1">
    <location>
        <begin position="54"/>
        <end position="65"/>
    </location>
</feature>
<gene>
    <name evidence="2" type="ORF">CCAX7_24030</name>
</gene>
<reference evidence="2 3" key="1">
    <citation type="journal article" date="2019" name="Int. J. Syst. Evol. Microbiol.">
        <title>Capsulimonas corticalis gen. nov., sp. nov., an aerobic capsulated bacterium, of a novel bacterial order, Capsulimonadales ord. nov., of the class Armatimonadia of the phylum Armatimonadetes.</title>
        <authorList>
            <person name="Li J."/>
            <person name="Kudo C."/>
            <person name="Tonouchi A."/>
        </authorList>
    </citation>
    <scope>NUCLEOTIDE SEQUENCE [LARGE SCALE GENOMIC DNA]</scope>
    <source>
        <strain evidence="2 3">AX-7</strain>
    </source>
</reference>
<evidence type="ECO:0000313" key="3">
    <source>
        <dbReference type="Proteomes" id="UP000287394"/>
    </source>
</evidence>
<dbReference type="EMBL" id="AP025739">
    <property type="protein sequence ID" value="BDI30352.1"/>
    <property type="molecule type" value="Genomic_DNA"/>
</dbReference>
<evidence type="ECO:0000313" key="2">
    <source>
        <dbReference type="EMBL" id="BDI30352.1"/>
    </source>
</evidence>
<dbReference type="AlphaFoldDB" id="A0A402CVB6"/>
<sequence>MIGPVALLVGILAILGMVVRTTLGHPGAALYAEAAKPRIQRTVAHVKPHAKHYSVKDHTELRRKP</sequence>
<keyword evidence="3" id="KW-1185">Reference proteome</keyword>
<dbReference type="KEGG" id="ccot:CCAX7_24030"/>
<dbReference type="Proteomes" id="UP000287394">
    <property type="component" value="Chromosome"/>
</dbReference>